<name>A0A699W7G6_TANCI</name>
<dbReference type="EMBL" id="BKCJ011598195">
    <property type="protein sequence ID" value="GFD43475.1"/>
    <property type="molecule type" value="Genomic_DNA"/>
</dbReference>
<reference evidence="1" key="1">
    <citation type="journal article" date="2019" name="Sci. Rep.">
        <title>Draft genome of Tanacetum cinerariifolium, the natural source of mosquito coil.</title>
        <authorList>
            <person name="Yamashiro T."/>
            <person name="Shiraishi A."/>
            <person name="Satake H."/>
            <person name="Nakayama K."/>
        </authorList>
    </citation>
    <scope>NUCLEOTIDE SEQUENCE</scope>
</reference>
<protein>
    <submittedName>
        <fullName evidence="1">Uncharacterized protein</fullName>
    </submittedName>
</protein>
<feature type="non-terminal residue" evidence="1">
    <location>
        <position position="69"/>
    </location>
</feature>
<accession>A0A699W7G6</accession>
<proteinExistence type="predicted"/>
<dbReference type="AlphaFoldDB" id="A0A699W7G6"/>
<organism evidence="1">
    <name type="scientific">Tanacetum cinerariifolium</name>
    <name type="common">Dalmatian daisy</name>
    <name type="synonym">Chrysanthemum cinerariifolium</name>
    <dbReference type="NCBI Taxonomy" id="118510"/>
    <lineage>
        <taxon>Eukaryota</taxon>
        <taxon>Viridiplantae</taxon>
        <taxon>Streptophyta</taxon>
        <taxon>Embryophyta</taxon>
        <taxon>Tracheophyta</taxon>
        <taxon>Spermatophyta</taxon>
        <taxon>Magnoliopsida</taxon>
        <taxon>eudicotyledons</taxon>
        <taxon>Gunneridae</taxon>
        <taxon>Pentapetalae</taxon>
        <taxon>asterids</taxon>
        <taxon>campanulids</taxon>
        <taxon>Asterales</taxon>
        <taxon>Asteraceae</taxon>
        <taxon>Asteroideae</taxon>
        <taxon>Anthemideae</taxon>
        <taxon>Anthemidinae</taxon>
        <taxon>Tanacetum</taxon>
    </lineage>
</organism>
<gene>
    <name evidence="1" type="ORF">Tci_915444</name>
</gene>
<evidence type="ECO:0000313" key="1">
    <source>
        <dbReference type="EMBL" id="GFD43475.1"/>
    </source>
</evidence>
<sequence length="69" mass="7449">MVLTSMDAPTVLAGGIDVPTGGGFIPTAGPPATVISLAVKLVSLLVQSLQEERARKLWWSLTLQRRRNY</sequence>
<comment type="caution">
    <text evidence="1">The sequence shown here is derived from an EMBL/GenBank/DDBJ whole genome shotgun (WGS) entry which is preliminary data.</text>
</comment>